<feature type="transmembrane region" description="Helical" evidence="10">
    <location>
        <begin position="74"/>
        <end position="92"/>
    </location>
</feature>
<evidence type="ECO:0000256" key="9">
    <source>
        <dbReference type="ARBA" id="ARBA00023136"/>
    </source>
</evidence>
<dbReference type="RefSeq" id="WP_209767790.1">
    <property type="nucleotide sequence ID" value="NZ_JAGINP010000013.1"/>
</dbReference>
<dbReference type="InterPro" id="IPR044492">
    <property type="entry name" value="P_typ_ATPase_HD_dom"/>
</dbReference>
<dbReference type="InterPro" id="IPR050510">
    <property type="entry name" value="Cation_transp_ATPase_P-type"/>
</dbReference>
<comment type="subcellular location">
    <subcellularLocation>
        <location evidence="1">Cell membrane</location>
        <topology evidence="1">Multi-pass membrane protein</topology>
    </subcellularLocation>
</comment>
<dbReference type="PRINTS" id="PR00119">
    <property type="entry name" value="CATATPASE"/>
</dbReference>
<dbReference type="SUPFAM" id="SSF81660">
    <property type="entry name" value="Metal cation-transporting ATPase, ATP-binding domain N"/>
    <property type="match status" value="1"/>
</dbReference>
<dbReference type="EMBL" id="JAGINP010000013">
    <property type="protein sequence ID" value="MBP2293869.1"/>
    <property type="molecule type" value="Genomic_DNA"/>
</dbReference>
<reference evidence="12 13" key="1">
    <citation type="submission" date="2021-03" db="EMBL/GenBank/DDBJ databases">
        <title>Genomic Encyclopedia of Type Strains, Phase III (KMG-III): the genomes of soil and plant-associated and newly described type strains.</title>
        <authorList>
            <person name="Whitman W."/>
        </authorList>
    </citation>
    <scope>NUCLEOTIDE SEQUENCE [LARGE SCALE GENOMIC DNA]</scope>
    <source>
        <strain evidence="12 13">IMMIB AFH-6</strain>
    </source>
</reference>
<proteinExistence type="inferred from homology"/>
<evidence type="ECO:0000256" key="1">
    <source>
        <dbReference type="ARBA" id="ARBA00004651"/>
    </source>
</evidence>
<dbReference type="InterPro" id="IPR008250">
    <property type="entry name" value="ATPase_P-typ_transduc_dom_A_sf"/>
</dbReference>
<dbReference type="PROSITE" id="PS00154">
    <property type="entry name" value="ATPASE_E1_E2"/>
    <property type="match status" value="1"/>
</dbReference>
<dbReference type="Gene3D" id="3.40.50.1000">
    <property type="entry name" value="HAD superfamily/HAD-like"/>
    <property type="match status" value="1"/>
</dbReference>
<feature type="transmembrane region" description="Helical" evidence="10">
    <location>
        <begin position="773"/>
        <end position="796"/>
    </location>
</feature>
<dbReference type="SUPFAM" id="SSF81665">
    <property type="entry name" value="Calcium ATPase, transmembrane domain M"/>
    <property type="match status" value="1"/>
</dbReference>
<evidence type="ECO:0000313" key="12">
    <source>
        <dbReference type="EMBL" id="MBP2293869.1"/>
    </source>
</evidence>
<dbReference type="CDD" id="cd02080">
    <property type="entry name" value="P-type_ATPase_cation"/>
    <property type="match status" value="1"/>
</dbReference>
<dbReference type="InterPro" id="IPR018303">
    <property type="entry name" value="ATPase_P-typ_P_site"/>
</dbReference>
<dbReference type="Pfam" id="PF13246">
    <property type="entry name" value="Cation_ATPase"/>
    <property type="match status" value="1"/>
</dbReference>
<dbReference type="Gene3D" id="3.40.1110.10">
    <property type="entry name" value="Calcium-transporting ATPase, cytoplasmic domain N"/>
    <property type="match status" value="1"/>
</dbReference>
<name>A0ABS4SNQ2_9PROT</name>
<dbReference type="Pfam" id="PF08282">
    <property type="entry name" value="Hydrolase_3"/>
    <property type="match status" value="1"/>
</dbReference>
<keyword evidence="3" id="KW-1003">Cell membrane</keyword>
<keyword evidence="4 10" id="KW-0812">Transmembrane</keyword>
<dbReference type="InterPro" id="IPR023299">
    <property type="entry name" value="ATPase_P-typ_cyto_dom_N"/>
</dbReference>
<feature type="transmembrane region" description="Helical" evidence="10">
    <location>
        <begin position="98"/>
        <end position="114"/>
    </location>
</feature>
<feature type="domain" description="Cation-transporting P-type ATPase N-terminal" evidence="11">
    <location>
        <begin position="21"/>
        <end position="94"/>
    </location>
</feature>
<evidence type="ECO:0000313" key="13">
    <source>
        <dbReference type="Proteomes" id="UP000781958"/>
    </source>
</evidence>
<evidence type="ECO:0000256" key="7">
    <source>
        <dbReference type="ARBA" id="ARBA00022967"/>
    </source>
</evidence>
<dbReference type="Pfam" id="PF00690">
    <property type="entry name" value="Cation_ATPase_N"/>
    <property type="match status" value="1"/>
</dbReference>
<feature type="transmembrane region" description="Helical" evidence="10">
    <location>
        <begin position="870"/>
        <end position="895"/>
    </location>
</feature>
<dbReference type="PRINTS" id="PR00120">
    <property type="entry name" value="HATPASE"/>
</dbReference>
<keyword evidence="8 10" id="KW-1133">Transmembrane helix</keyword>
<comment type="similarity">
    <text evidence="2">Belongs to the cation transport ATPase (P-type) (TC 3.A.3) family. Type IIA subfamily.</text>
</comment>
<keyword evidence="13" id="KW-1185">Reference proteome</keyword>
<dbReference type="SUPFAM" id="SSF56784">
    <property type="entry name" value="HAD-like"/>
    <property type="match status" value="1"/>
</dbReference>
<dbReference type="Gene3D" id="2.70.150.10">
    <property type="entry name" value="Calcium-transporting ATPase, cytoplasmic transduction domain A"/>
    <property type="match status" value="1"/>
</dbReference>
<evidence type="ECO:0000256" key="8">
    <source>
        <dbReference type="ARBA" id="ARBA00022989"/>
    </source>
</evidence>
<dbReference type="SFLD" id="SFLDF00027">
    <property type="entry name" value="p-type_atpase"/>
    <property type="match status" value="1"/>
</dbReference>
<dbReference type="Pfam" id="PF00689">
    <property type="entry name" value="Cation_ATPase_C"/>
    <property type="match status" value="1"/>
</dbReference>
<dbReference type="SUPFAM" id="SSF81653">
    <property type="entry name" value="Calcium ATPase, transduction domain A"/>
    <property type="match status" value="1"/>
</dbReference>
<dbReference type="Gene3D" id="1.20.1110.10">
    <property type="entry name" value="Calcium-transporting ATPase, transmembrane domain"/>
    <property type="match status" value="1"/>
</dbReference>
<dbReference type="InterPro" id="IPR023298">
    <property type="entry name" value="ATPase_P-typ_TM_dom_sf"/>
</dbReference>
<evidence type="ECO:0000256" key="2">
    <source>
        <dbReference type="ARBA" id="ARBA00005675"/>
    </source>
</evidence>
<dbReference type="InterPro" id="IPR023214">
    <property type="entry name" value="HAD_sf"/>
</dbReference>
<dbReference type="InterPro" id="IPR001757">
    <property type="entry name" value="P_typ_ATPase"/>
</dbReference>
<evidence type="ECO:0000256" key="4">
    <source>
        <dbReference type="ARBA" id="ARBA00022692"/>
    </source>
</evidence>
<dbReference type="PANTHER" id="PTHR43294:SF21">
    <property type="entry name" value="CATION TRANSPORTING ATPASE"/>
    <property type="match status" value="1"/>
</dbReference>
<dbReference type="SFLD" id="SFLDG00002">
    <property type="entry name" value="C1.7:_P-type_atpase_like"/>
    <property type="match status" value="1"/>
</dbReference>
<gene>
    <name evidence="12" type="ORF">J2851_003654</name>
</gene>
<organism evidence="12 13">
    <name type="scientific">Azospirillum rugosum</name>
    <dbReference type="NCBI Taxonomy" id="416170"/>
    <lineage>
        <taxon>Bacteria</taxon>
        <taxon>Pseudomonadati</taxon>
        <taxon>Pseudomonadota</taxon>
        <taxon>Alphaproteobacteria</taxon>
        <taxon>Rhodospirillales</taxon>
        <taxon>Azospirillaceae</taxon>
        <taxon>Azospirillum</taxon>
    </lineage>
</organism>
<keyword evidence="5" id="KW-0547">Nucleotide-binding</keyword>
<protein>
    <submittedName>
        <fullName evidence="12">Magnesium-transporting ATPase (P-type)</fullName>
    </submittedName>
</protein>
<dbReference type="NCBIfam" id="TIGR01494">
    <property type="entry name" value="ATPase_P-type"/>
    <property type="match status" value="2"/>
</dbReference>
<keyword evidence="9 10" id="KW-0472">Membrane</keyword>
<evidence type="ECO:0000256" key="6">
    <source>
        <dbReference type="ARBA" id="ARBA00022840"/>
    </source>
</evidence>
<sequence length="908" mass="94737">MDRHAPITPIPATPSPAAALPWHARPAAEALAALDSPEGGLSAAEARDRLERVGPNRLTPPPSRSALRRFAAQFNNLLIYVLIASGLVTLALGELIDAAVIAGVVLINALIGAVQEGKAEQALDAIRDMLSPQAIVLRGGRRITVPAEELVPGDRVALSSGDRVPADLRLIQAKGLRVQEAALTGESVPVAKTTDPVEPAAPLAERAGMAYSATLVAQGQAIGVVVATGDATELGRIGRLLAGVETLTTPLLARMAVFGRWLTVGILILTALTFLYGTLLRGEPWAEMVMAAVGLAVAAIPEGLPTVMTITLAIGVTRMARRNAIIRRLPAVETLGSVGVICSDKTGTLTRNELTVQTVATAAADYAVTGTGYEPEGTFRRDAAAVDPAGEPVLADLARAALLCNDAALHRDESGDWTVSGDPTDGALLALARKAGLDPAAEAAAHPRADVIPFESEHKFMATLHRTSGGSRLYVKGAPERVLALCDRVLGPAGPEPLDAAAWAERVDDLAAEGQRVLALAVRTDPPVTDGLTVEDLDGGLALLGLCGLIDPPREEAIAAVLRCQAAGIRVKMITGDHAGTAQAIGRRFGLSGPAVTGAELDGLDDAALGAVARDTDVFARTAPEHKLRLVQALQAAGQTIAMTGDGVNDAPALKRADIGIAMGRKGTEAAKEAAAMVLADDNFASIARAVEEGRTVYDNLRKTILFLLPTNGAQALVIMVAVLGGYALPITPVQILWVNMVTAVTLGLALAFEPPEPGVMDRPPRPPNEPLLPPVLIARMVMVMALLVACSFGFFSYRQGHGDPPEVASTMAVNALVLGEIAFLFNARAISASVLNRAGLFGSRPVWISVALMLALQLAFTYAPPLQRVFGTAAVGWTDWAWMAAAAVAVFLVVEAEKALTRRFRNV</sequence>
<keyword evidence="7" id="KW-1278">Translocase</keyword>
<evidence type="ECO:0000256" key="3">
    <source>
        <dbReference type="ARBA" id="ARBA00022475"/>
    </source>
</evidence>
<accession>A0ABS4SNQ2</accession>
<dbReference type="InterPro" id="IPR006068">
    <property type="entry name" value="ATPase_P-typ_cation-transptr_C"/>
</dbReference>
<dbReference type="PANTHER" id="PTHR43294">
    <property type="entry name" value="SODIUM/POTASSIUM-TRANSPORTING ATPASE SUBUNIT ALPHA"/>
    <property type="match status" value="1"/>
</dbReference>
<dbReference type="SMART" id="SM00831">
    <property type="entry name" value="Cation_ATPase_N"/>
    <property type="match status" value="1"/>
</dbReference>
<dbReference type="InterPro" id="IPR036412">
    <property type="entry name" value="HAD-like_sf"/>
</dbReference>
<dbReference type="Proteomes" id="UP000781958">
    <property type="component" value="Unassembled WGS sequence"/>
</dbReference>
<dbReference type="Pfam" id="PF00122">
    <property type="entry name" value="E1-E2_ATPase"/>
    <property type="match status" value="1"/>
</dbReference>
<evidence type="ECO:0000256" key="10">
    <source>
        <dbReference type="SAM" id="Phobius"/>
    </source>
</evidence>
<keyword evidence="6" id="KW-0067">ATP-binding</keyword>
<evidence type="ECO:0000256" key="5">
    <source>
        <dbReference type="ARBA" id="ARBA00022741"/>
    </source>
</evidence>
<feature type="transmembrane region" description="Helical" evidence="10">
    <location>
        <begin position="261"/>
        <end position="279"/>
    </location>
</feature>
<feature type="transmembrane region" description="Helical" evidence="10">
    <location>
        <begin position="847"/>
        <end position="864"/>
    </location>
</feature>
<dbReference type="SFLD" id="SFLDS00003">
    <property type="entry name" value="Haloacid_Dehalogenase"/>
    <property type="match status" value="1"/>
</dbReference>
<feature type="transmembrane region" description="Helical" evidence="10">
    <location>
        <begin position="808"/>
        <end position="826"/>
    </location>
</feature>
<feature type="transmembrane region" description="Helical" evidence="10">
    <location>
        <begin position="705"/>
        <end position="729"/>
    </location>
</feature>
<dbReference type="InterPro" id="IPR004014">
    <property type="entry name" value="ATPase_P-typ_cation-transptr_N"/>
</dbReference>
<comment type="caution">
    <text evidence="12">The sequence shown here is derived from an EMBL/GenBank/DDBJ whole genome shotgun (WGS) entry which is preliminary data.</text>
</comment>
<dbReference type="InterPro" id="IPR059000">
    <property type="entry name" value="ATPase_P-type_domA"/>
</dbReference>
<feature type="transmembrane region" description="Helical" evidence="10">
    <location>
        <begin position="735"/>
        <end position="753"/>
    </location>
</feature>
<evidence type="ECO:0000259" key="11">
    <source>
        <dbReference type="SMART" id="SM00831"/>
    </source>
</evidence>
<feature type="transmembrane region" description="Helical" evidence="10">
    <location>
        <begin position="291"/>
        <end position="317"/>
    </location>
</feature>